<name>A0A550BYM1_9AGAR</name>
<gene>
    <name evidence="1" type="ORF">BD626DRAFT_586550</name>
</gene>
<comment type="caution">
    <text evidence="1">The sequence shown here is derived from an EMBL/GenBank/DDBJ whole genome shotgun (WGS) entry which is preliminary data.</text>
</comment>
<protein>
    <submittedName>
        <fullName evidence="1">Uncharacterized protein</fullName>
    </submittedName>
</protein>
<proteinExistence type="predicted"/>
<evidence type="ECO:0000313" key="2">
    <source>
        <dbReference type="Proteomes" id="UP000320762"/>
    </source>
</evidence>
<dbReference type="Proteomes" id="UP000320762">
    <property type="component" value="Unassembled WGS sequence"/>
</dbReference>
<dbReference type="OrthoDB" id="10360220at2759"/>
<sequence>MSVSKIGQKFRAAGLYNVSSPVPYRSLYPTLLQDLFDCLNSTPLPTPPFDESSIALLSEGIDAMQIYACIFGNVTGHPPTFHDMLLKRLPSVWKWISFQNPLNGNMIDDVRAGDTLNGACQLQDGQLAMPLVHRMMGIVMFLGPLLASPRSVRALADIPSIVDDLLGILVADSQPSVYSMQHRYFFVFHQLLYDADPAVSRRFREGMESFDERYPGQLVWILSGRLLWFFDRRHEAHDDASFAVVYSKVLTPEFLNNRRTVANLRASALSPVVHACSCITKAMTSFPTFDSSGTNSWVSGPPHKHLAIALWLRLLAALLLTQDPYARAAHSDVILAVRCGLLWVVQSILSASMSLVPQAARTHAGSYQADLARIVMYAMGPAMVWPDCLRVLKECVSRALPLDAASAHTVGHPLWSALSTRYEDLRRAKADYRNDVQNRYICGHVSDFSARPLHSSPI</sequence>
<keyword evidence="2" id="KW-1185">Reference proteome</keyword>
<dbReference type="AlphaFoldDB" id="A0A550BYM1"/>
<reference evidence="1 2" key="1">
    <citation type="journal article" date="2019" name="New Phytol.">
        <title>Comparative genomics reveals unique wood-decay strategies and fruiting body development in the Schizophyllaceae.</title>
        <authorList>
            <person name="Almasi E."/>
            <person name="Sahu N."/>
            <person name="Krizsan K."/>
            <person name="Balint B."/>
            <person name="Kovacs G.M."/>
            <person name="Kiss B."/>
            <person name="Cseklye J."/>
            <person name="Drula E."/>
            <person name="Henrissat B."/>
            <person name="Nagy I."/>
            <person name="Chovatia M."/>
            <person name="Adam C."/>
            <person name="LaButti K."/>
            <person name="Lipzen A."/>
            <person name="Riley R."/>
            <person name="Grigoriev I.V."/>
            <person name="Nagy L.G."/>
        </authorList>
    </citation>
    <scope>NUCLEOTIDE SEQUENCE [LARGE SCALE GENOMIC DNA]</scope>
    <source>
        <strain evidence="1 2">NL-1724</strain>
    </source>
</reference>
<organism evidence="1 2">
    <name type="scientific">Schizophyllum amplum</name>
    <dbReference type="NCBI Taxonomy" id="97359"/>
    <lineage>
        <taxon>Eukaryota</taxon>
        <taxon>Fungi</taxon>
        <taxon>Dikarya</taxon>
        <taxon>Basidiomycota</taxon>
        <taxon>Agaricomycotina</taxon>
        <taxon>Agaricomycetes</taxon>
        <taxon>Agaricomycetidae</taxon>
        <taxon>Agaricales</taxon>
        <taxon>Schizophyllaceae</taxon>
        <taxon>Schizophyllum</taxon>
    </lineage>
</organism>
<accession>A0A550BYM1</accession>
<dbReference type="EMBL" id="VDMD01000044">
    <property type="protein sequence ID" value="TRM57654.1"/>
    <property type="molecule type" value="Genomic_DNA"/>
</dbReference>
<evidence type="ECO:0000313" key="1">
    <source>
        <dbReference type="EMBL" id="TRM57654.1"/>
    </source>
</evidence>